<feature type="compositionally biased region" description="Low complexity" evidence="4">
    <location>
        <begin position="861"/>
        <end position="876"/>
    </location>
</feature>
<keyword evidence="2" id="KW-0067">ATP-binding</keyword>
<dbReference type="Proteomes" id="UP001189429">
    <property type="component" value="Unassembled WGS sequence"/>
</dbReference>
<evidence type="ECO:0000313" key="5">
    <source>
        <dbReference type="EMBL" id="CAK0841418.1"/>
    </source>
</evidence>
<feature type="compositionally biased region" description="Low complexity" evidence="4">
    <location>
        <begin position="926"/>
        <end position="957"/>
    </location>
</feature>
<protein>
    <submittedName>
        <fullName evidence="5">Uncharacterized protein</fullName>
    </submittedName>
</protein>
<feature type="compositionally biased region" description="Low complexity" evidence="4">
    <location>
        <begin position="1123"/>
        <end position="1148"/>
    </location>
</feature>
<evidence type="ECO:0000256" key="3">
    <source>
        <dbReference type="SAM" id="Coils"/>
    </source>
</evidence>
<comment type="caution">
    <text evidence="5">The sequence shown here is derived from an EMBL/GenBank/DDBJ whole genome shotgun (WGS) entry which is preliminary data.</text>
</comment>
<evidence type="ECO:0000256" key="4">
    <source>
        <dbReference type="SAM" id="MobiDB-lite"/>
    </source>
</evidence>
<feature type="region of interest" description="Disordered" evidence="4">
    <location>
        <begin position="407"/>
        <end position="440"/>
    </location>
</feature>
<feature type="compositionally biased region" description="Low complexity" evidence="4">
    <location>
        <begin position="787"/>
        <end position="798"/>
    </location>
</feature>
<feature type="non-terminal residue" evidence="5">
    <location>
        <position position="1159"/>
    </location>
</feature>
<gene>
    <name evidence="5" type="ORF">PCOR1329_LOCUS36625</name>
</gene>
<keyword evidence="6" id="KW-1185">Reference proteome</keyword>
<feature type="region of interest" description="Disordered" evidence="4">
    <location>
        <begin position="545"/>
        <end position="569"/>
    </location>
</feature>
<feature type="compositionally biased region" description="Pro residues" evidence="4">
    <location>
        <begin position="913"/>
        <end position="925"/>
    </location>
</feature>
<feature type="coiled-coil region" evidence="3">
    <location>
        <begin position="676"/>
        <end position="703"/>
    </location>
</feature>
<keyword evidence="1" id="KW-0547">Nucleotide-binding</keyword>
<evidence type="ECO:0000256" key="1">
    <source>
        <dbReference type="ARBA" id="ARBA00022741"/>
    </source>
</evidence>
<feature type="compositionally biased region" description="Pro residues" evidence="4">
    <location>
        <begin position="838"/>
        <end position="853"/>
    </location>
</feature>
<feature type="region of interest" description="Disordered" evidence="4">
    <location>
        <begin position="781"/>
        <end position="991"/>
    </location>
</feature>
<dbReference type="EMBL" id="CAUYUJ010014454">
    <property type="protein sequence ID" value="CAK0841418.1"/>
    <property type="molecule type" value="Genomic_DNA"/>
</dbReference>
<dbReference type="InterPro" id="IPR013126">
    <property type="entry name" value="Hsp_70_fam"/>
</dbReference>
<keyword evidence="3" id="KW-0175">Coiled coil</keyword>
<dbReference type="Gene3D" id="1.20.1270.10">
    <property type="match status" value="1"/>
</dbReference>
<feature type="compositionally biased region" description="Basic and acidic residues" evidence="4">
    <location>
        <begin position="422"/>
        <end position="440"/>
    </location>
</feature>
<accession>A0ABN9T971</accession>
<feature type="region of interest" description="Disordered" evidence="4">
    <location>
        <begin position="1115"/>
        <end position="1148"/>
    </location>
</feature>
<feature type="compositionally biased region" description="Low complexity" evidence="4">
    <location>
        <begin position="978"/>
        <end position="991"/>
    </location>
</feature>
<evidence type="ECO:0000256" key="2">
    <source>
        <dbReference type="ARBA" id="ARBA00022840"/>
    </source>
</evidence>
<dbReference type="InterPro" id="IPR029048">
    <property type="entry name" value="HSP70_C_sf"/>
</dbReference>
<proteinExistence type="predicted"/>
<dbReference type="PANTHER" id="PTHR45639:SF4">
    <property type="entry name" value="HSC70CB, ISOFORM G"/>
    <property type="match status" value="1"/>
</dbReference>
<sequence length="1159" mass="125790">MARLEEIQEQLRAVAHRLHQQRRQERAAKTRYMEEEIETAWRSRKLALAMRLSREAGRCRFGPKKRDGRAVRVAQPTREEWLTAWRQAGKDGGTSATEVATPELIGSTDALPDLTVEMGERARADIRRVSRAVRRAGRRRAVPDRPPPVELWQFCFHPDKRYVRGRWGVGADAGIPDMACFAEAMLGGFRMIRQASRTPSHWHHSTAVGLRKSGAPGVKGKRVVHVLDPVGKCLYADVLEVPADVGDYGFIKHRRQEGAMMAVSLKDMSNAFASGFHSELDATVDLHVASELAVPPAQTSEFLKWMRMSDEILQEEWKEWWLDVILLARWCGDFVDLMGLGSFTPWFLRVASLAEFAGSNTPIRIISVAIWFKICHARCYRSDLAPSRPVGVSSSMALEGTPSWLALPTAETNGAPPHRKGRSDDDRGSGGTRGLRETAKTMRRLVLADPREIQELAAVAFKKFETKKGGLSEQQEATGKAHDAQSNALREKAKNGEQVDYESRGPPHVAIFAASVKWWGTQGNLAKQELTEGFASLWKDVIMRFTPQQGKPNKGKGKSSSDDMQEDAKGTDKGMIMHAVELSRMNGPKLSTLLAEAMADMKAQADAPVDRWGGVAERAWRLEKRQAFGACVAQLRGRVTEGGEYGDFLSKTDMEKLASVLSQAEVWLSDHPDATRAEYTDKLEELKKAGDAAARRLLEAREKCIEDFEATVEGYRSVAQTPGDRFAHIAPKRLAEVADLCARLEAWLAQAKREATPGPRGPALSRFGLERRRRHLAQVAGEVLGEPGPAAARAAPLAGGAGRRPVPTGTSLLDQLEQPDAPAPRASWSGRLQQPRRSLPPRPARPAAPARPPPAERARGAEAAPEGGRSAEAAVPPVSPPPSPPLPPAASPPAEGPEAEAEAELPAEAAVPPASPPPSPAPAPAASPQAEQAEAAAEGEGPAEAAAPGAELAAEAPRPSPAAQPPPLEQSPLPAGPPALAGPLGRQAPPLRSGISRAELLAQRERLQAMQQRQQQLLLEGRVMGEVLTWDSSTGVGMVACPEVTAQHGKDVYVHRRSTNLMLEPGDMISFRAHVHRAAPGEEQVCAQSVVKHQALTLQRAEVRRLEQLCLAEPLGQHPRRQPQPQSQQEPPAAARRQQQEAAAAREAAAAIEAAAAFE</sequence>
<name>A0ABN9T971_9DINO</name>
<dbReference type="PANTHER" id="PTHR45639">
    <property type="entry name" value="HSC70CB, ISOFORM G-RELATED"/>
    <property type="match status" value="1"/>
</dbReference>
<feature type="compositionally biased region" description="Pro residues" evidence="4">
    <location>
        <begin position="877"/>
        <end position="895"/>
    </location>
</feature>
<feature type="compositionally biased region" description="Pro residues" evidence="4">
    <location>
        <begin position="958"/>
        <end position="977"/>
    </location>
</feature>
<organism evidence="5 6">
    <name type="scientific">Prorocentrum cordatum</name>
    <dbReference type="NCBI Taxonomy" id="2364126"/>
    <lineage>
        <taxon>Eukaryota</taxon>
        <taxon>Sar</taxon>
        <taxon>Alveolata</taxon>
        <taxon>Dinophyceae</taxon>
        <taxon>Prorocentrales</taxon>
        <taxon>Prorocentraceae</taxon>
        <taxon>Prorocentrum</taxon>
    </lineage>
</organism>
<evidence type="ECO:0000313" key="6">
    <source>
        <dbReference type="Proteomes" id="UP001189429"/>
    </source>
</evidence>
<reference evidence="5" key="1">
    <citation type="submission" date="2023-10" db="EMBL/GenBank/DDBJ databases">
        <authorList>
            <person name="Chen Y."/>
            <person name="Shah S."/>
            <person name="Dougan E. K."/>
            <person name="Thang M."/>
            <person name="Chan C."/>
        </authorList>
    </citation>
    <scope>NUCLEOTIDE SEQUENCE [LARGE SCALE GENOMIC DNA]</scope>
</reference>
<dbReference type="SUPFAM" id="SSF100934">
    <property type="entry name" value="Heat shock protein 70kD (HSP70), C-terminal subdomain"/>
    <property type="match status" value="1"/>
</dbReference>